<sequence>MVFYTNLYFLIFLLSQKISATVIKNCYGLVESSFPLTSFDGIKVTISVQSFNLHGTVSTARGAPIKDVTITLDNFVDVKSDEEGRFVFSKVSHGRHFIQAHKPFFEFEYIDIYVSSKMNQKIIFVSKISKSLISRFLIFFLDGLLWLIHPLQ</sequence>
<organism evidence="3 4">
    <name type="scientific">Meloidogyne hapla</name>
    <name type="common">Root-knot nematode worm</name>
    <dbReference type="NCBI Taxonomy" id="6305"/>
    <lineage>
        <taxon>Eukaryota</taxon>
        <taxon>Metazoa</taxon>
        <taxon>Ecdysozoa</taxon>
        <taxon>Nematoda</taxon>
        <taxon>Chromadorea</taxon>
        <taxon>Rhabditida</taxon>
        <taxon>Tylenchina</taxon>
        <taxon>Tylenchomorpha</taxon>
        <taxon>Tylenchoidea</taxon>
        <taxon>Meloidogynidae</taxon>
        <taxon>Meloidogyninae</taxon>
        <taxon>Meloidogyne</taxon>
    </lineage>
</organism>
<keyword evidence="1" id="KW-0732">Signal</keyword>
<dbReference type="AlphaFoldDB" id="A0A1I8BLC5"/>
<dbReference type="Gene3D" id="2.60.40.1120">
    <property type="entry name" value="Carboxypeptidase-like, regulatory domain"/>
    <property type="match status" value="1"/>
</dbReference>
<dbReference type="InterPro" id="IPR019008">
    <property type="entry name" value="Beta_sandwich_EMC7"/>
</dbReference>
<dbReference type="SUPFAM" id="SSF49452">
    <property type="entry name" value="Starch-binding domain-like"/>
    <property type="match status" value="1"/>
</dbReference>
<dbReference type="WBParaSite" id="MhA1_Contig304.frz3.gene6">
    <property type="protein sequence ID" value="MhA1_Contig304.frz3.gene6"/>
    <property type="gene ID" value="MhA1_Contig304.frz3.gene6"/>
</dbReference>
<accession>A0A1I8BLC5</accession>
<feature type="chain" id="PRO_5009315917" evidence="1">
    <location>
        <begin position="21"/>
        <end position="152"/>
    </location>
</feature>
<evidence type="ECO:0000256" key="1">
    <source>
        <dbReference type="SAM" id="SignalP"/>
    </source>
</evidence>
<dbReference type="GO" id="GO:0030246">
    <property type="term" value="F:carbohydrate binding"/>
    <property type="evidence" value="ECO:0007669"/>
    <property type="project" value="InterPro"/>
</dbReference>
<evidence type="ECO:0000313" key="3">
    <source>
        <dbReference type="Proteomes" id="UP000095281"/>
    </source>
</evidence>
<evidence type="ECO:0000313" key="4">
    <source>
        <dbReference type="WBParaSite" id="MhA1_Contig304.frz3.gene6"/>
    </source>
</evidence>
<dbReference type="Proteomes" id="UP000095281">
    <property type="component" value="Unplaced"/>
</dbReference>
<keyword evidence="3" id="KW-1185">Reference proteome</keyword>
<name>A0A1I8BLC5_MELHA</name>
<dbReference type="InterPro" id="IPR013784">
    <property type="entry name" value="Carb-bd-like_fold"/>
</dbReference>
<proteinExistence type="predicted"/>
<dbReference type="Pfam" id="PF09430">
    <property type="entry name" value="EMC7_beta-sandw"/>
    <property type="match status" value="1"/>
</dbReference>
<feature type="domain" description="ER membrane protein complex subunit 7 beta-sandwich" evidence="2">
    <location>
        <begin position="65"/>
        <end position="121"/>
    </location>
</feature>
<feature type="signal peptide" evidence="1">
    <location>
        <begin position="1"/>
        <end position="20"/>
    </location>
</feature>
<reference evidence="4" key="1">
    <citation type="submission" date="2016-11" db="UniProtKB">
        <authorList>
            <consortium name="WormBaseParasite"/>
        </authorList>
    </citation>
    <scope>IDENTIFICATION</scope>
</reference>
<protein>
    <submittedName>
        <fullName evidence="4">Carboxypeptidase regulatory-like domain-containing protein</fullName>
    </submittedName>
</protein>
<evidence type="ECO:0000259" key="2">
    <source>
        <dbReference type="Pfam" id="PF09430"/>
    </source>
</evidence>